<dbReference type="AlphaFoldDB" id="A0A9Q3WL71"/>
<organism evidence="1 2">
    <name type="scientific">Ruegeria pomeroyi</name>
    <dbReference type="NCBI Taxonomy" id="89184"/>
    <lineage>
        <taxon>Bacteria</taxon>
        <taxon>Pseudomonadati</taxon>
        <taxon>Pseudomonadota</taxon>
        <taxon>Alphaproteobacteria</taxon>
        <taxon>Rhodobacterales</taxon>
        <taxon>Roseobacteraceae</taxon>
        <taxon>Ruegeria</taxon>
    </lineage>
</organism>
<accession>A0A9Q3WL71</accession>
<evidence type="ECO:0000313" key="1">
    <source>
        <dbReference type="EMBL" id="MCE8538121.1"/>
    </source>
</evidence>
<comment type="caution">
    <text evidence="1">The sequence shown here is derived from an EMBL/GenBank/DDBJ whole genome shotgun (WGS) entry which is preliminary data.</text>
</comment>
<name>A0A9Q3WL71_9RHOB</name>
<evidence type="ECO:0000313" key="2">
    <source>
        <dbReference type="Proteomes" id="UP000813672"/>
    </source>
</evidence>
<sequence>MAMRLPIQQRKRDRAKGLNAGGYISGYRGSPVGTYDMRLRQAAKVLKENNIYFQPGVNEDLAVSPDQMRATRIAMGEADALIGCDLVAAAGDEALSKLTPGKSVAVTDTTAVRRPNLQETRTGS</sequence>
<proteinExistence type="predicted"/>
<reference evidence="1" key="1">
    <citation type="journal article" date="2021" name="Environ. Microbiol.">
        <title>Cryptic niche differentiation of novel sediment ecotypes of Rugeria pomeroyi correlates with nitrate respiration.</title>
        <authorList>
            <person name="Lin X."/>
            <person name="McNichol J."/>
            <person name="Chu X."/>
            <person name="Qian Y."/>
            <person name="Luo H."/>
        </authorList>
    </citation>
    <scope>NUCLEOTIDE SEQUENCE</scope>
    <source>
        <strain evidence="1">SZCCDBB064</strain>
    </source>
</reference>
<dbReference type="EMBL" id="JAGQAF010000006">
    <property type="protein sequence ID" value="MCE8538121.1"/>
    <property type="molecule type" value="Genomic_DNA"/>
</dbReference>
<dbReference type="RefSeq" id="WP_234219917.1">
    <property type="nucleotide sequence ID" value="NZ_JAGQAF010000006.1"/>
</dbReference>
<protein>
    <submittedName>
        <fullName evidence="1">Uncharacterized protein</fullName>
    </submittedName>
</protein>
<gene>
    <name evidence="1" type="ORF">KBY27_11715</name>
</gene>
<dbReference type="Proteomes" id="UP000813672">
    <property type="component" value="Unassembled WGS sequence"/>
</dbReference>